<gene>
    <name evidence="3" type="ORF">AA0117_g1988</name>
</gene>
<dbReference type="EMBL" id="PDXD01000002">
    <property type="protein sequence ID" value="RYN81734.1"/>
    <property type="molecule type" value="Genomic_DNA"/>
</dbReference>
<dbReference type="PANTHER" id="PTHR47843">
    <property type="entry name" value="BTB DOMAIN-CONTAINING PROTEIN-RELATED"/>
    <property type="match status" value="1"/>
</dbReference>
<dbReference type="SUPFAM" id="SSF54695">
    <property type="entry name" value="POZ domain"/>
    <property type="match status" value="1"/>
</dbReference>
<evidence type="ECO:0000259" key="2">
    <source>
        <dbReference type="PROSITE" id="PS50097"/>
    </source>
</evidence>
<dbReference type="Proteomes" id="UP000291422">
    <property type="component" value="Unassembled WGS sequence"/>
</dbReference>
<organism evidence="3 4">
    <name type="scientific">Alternaria alternata</name>
    <name type="common">Alternaria rot fungus</name>
    <name type="synonym">Torula alternata</name>
    <dbReference type="NCBI Taxonomy" id="5599"/>
    <lineage>
        <taxon>Eukaryota</taxon>
        <taxon>Fungi</taxon>
        <taxon>Dikarya</taxon>
        <taxon>Ascomycota</taxon>
        <taxon>Pezizomycotina</taxon>
        <taxon>Dothideomycetes</taxon>
        <taxon>Pleosporomycetidae</taxon>
        <taxon>Pleosporales</taxon>
        <taxon>Pleosporineae</taxon>
        <taxon>Pleosporaceae</taxon>
        <taxon>Alternaria</taxon>
        <taxon>Alternaria sect. Alternaria</taxon>
        <taxon>Alternaria alternata complex</taxon>
    </lineage>
</organism>
<reference evidence="4" key="1">
    <citation type="journal article" date="2019" name="bioRxiv">
        <title>Genomics, evolutionary history and diagnostics of the Alternaria alternata species group including apple and Asian pear pathotypes.</title>
        <authorList>
            <person name="Armitage A.D."/>
            <person name="Cockerton H.M."/>
            <person name="Sreenivasaprasad S."/>
            <person name="Woodhall J.W."/>
            <person name="Lane C.R."/>
            <person name="Harrison R.J."/>
            <person name="Clarkson J.P."/>
        </authorList>
    </citation>
    <scope>NUCLEOTIDE SEQUENCE [LARGE SCALE GENOMIC DNA]</scope>
    <source>
        <strain evidence="4">FERA 1177</strain>
    </source>
</reference>
<feature type="domain" description="BTB" evidence="2">
    <location>
        <begin position="17"/>
        <end position="86"/>
    </location>
</feature>
<evidence type="ECO:0000313" key="3">
    <source>
        <dbReference type="EMBL" id="RYN81734.1"/>
    </source>
</evidence>
<dbReference type="AlphaFoldDB" id="A0A4Q4NSI5"/>
<dbReference type="VEuPathDB" id="FungiDB:CC77DRAFT_1089826"/>
<feature type="region of interest" description="Disordered" evidence="1">
    <location>
        <begin position="100"/>
        <end position="149"/>
    </location>
</feature>
<feature type="compositionally biased region" description="Acidic residues" evidence="1">
    <location>
        <begin position="134"/>
        <end position="149"/>
    </location>
</feature>
<proteinExistence type="predicted"/>
<protein>
    <recommendedName>
        <fullName evidence="2">BTB domain-containing protein</fullName>
    </recommendedName>
</protein>
<sequence>MGEPPTTCSFEELVQSKLFTFCVGTEKRAFVVHSKAIAATSWHFHALVNNGMAQSQEGSVEYPDMDPGDFARYVEYAYRYDYTVPLPGIDRAARSNVINGNAHSCEDAPSPAEPEPEPPLEEEPAPVPVPVPEPEPEPEPEPVQELETEDWGVPSWAKRKPAKRKPAKRADALRKRFDERSYLTPLEPKTAMLIDQMPKSNVTFEQDFTRIFLAHARLYTFACMRLVDPLKRLTLQKLHQTLRGFKLYKQRVGDVVELARYAYDHGENRKSDGTIDELRKLVVEYIVCEVSTIGKHEAFMLLLQEGGEFVVDFWRVIADVNLGL</sequence>
<dbReference type="InterPro" id="IPR011333">
    <property type="entry name" value="SKP1/BTB/POZ_sf"/>
</dbReference>
<dbReference type="PANTHER" id="PTHR47843:SF5">
    <property type="entry name" value="BTB_POZ DOMAIN PROTEIN"/>
    <property type="match status" value="1"/>
</dbReference>
<accession>A0A4Q4NSI5</accession>
<feature type="compositionally biased region" description="Acidic residues" evidence="1">
    <location>
        <begin position="114"/>
        <end position="124"/>
    </location>
</feature>
<evidence type="ECO:0000313" key="4">
    <source>
        <dbReference type="Proteomes" id="UP000291422"/>
    </source>
</evidence>
<comment type="caution">
    <text evidence="3">The sequence shown here is derived from an EMBL/GenBank/DDBJ whole genome shotgun (WGS) entry which is preliminary data.</text>
</comment>
<name>A0A4Q4NSI5_ALTAL</name>
<evidence type="ECO:0000256" key="1">
    <source>
        <dbReference type="SAM" id="MobiDB-lite"/>
    </source>
</evidence>
<dbReference type="PROSITE" id="PS50097">
    <property type="entry name" value="BTB"/>
    <property type="match status" value="1"/>
</dbReference>
<dbReference type="Pfam" id="PF00651">
    <property type="entry name" value="BTB"/>
    <property type="match status" value="1"/>
</dbReference>
<dbReference type="CDD" id="cd18186">
    <property type="entry name" value="BTB_POZ_ZBTB_KLHL-like"/>
    <property type="match status" value="1"/>
</dbReference>
<dbReference type="InterPro" id="IPR000210">
    <property type="entry name" value="BTB/POZ_dom"/>
</dbReference>
<dbReference type="Gene3D" id="3.30.710.10">
    <property type="entry name" value="Potassium Channel Kv1.1, Chain A"/>
    <property type="match status" value="1"/>
</dbReference>